<evidence type="ECO:0000313" key="7">
    <source>
        <dbReference type="EMBL" id="CCM01162.1"/>
    </source>
</evidence>
<dbReference type="SUPFAM" id="SSF81321">
    <property type="entry name" value="Family A G protein-coupled receptor-like"/>
    <property type="match status" value="1"/>
</dbReference>
<dbReference type="Proteomes" id="UP000006352">
    <property type="component" value="Unassembled WGS sequence"/>
</dbReference>
<feature type="compositionally biased region" description="Basic and acidic residues" evidence="5">
    <location>
        <begin position="437"/>
        <end position="461"/>
    </location>
</feature>
<keyword evidence="4 6" id="KW-0472">Membrane</keyword>
<feature type="compositionally biased region" description="Basic and acidic residues" evidence="5">
    <location>
        <begin position="361"/>
        <end position="375"/>
    </location>
</feature>
<feature type="transmembrane region" description="Helical" evidence="6">
    <location>
        <begin position="28"/>
        <end position="51"/>
    </location>
</feature>
<evidence type="ECO:0000313" key="8">
    <source>
        <dbReference type="Proteomes" id="UP000006352"/>
    </source>
</evidence>
<gene>
    <name evidence="7" type="ORF">FIBRA_03210</name>
</gene>
<evidence type="ECO:0000256" key="6">
    <source>
        <dbReference type="SAM" id="Phobius"/>
    </source>
</evidence>
<dbReference type="Gene3D" id="1.20.1070.10">
    <property type="entry name" value="Rhodopsin 7-helix transmembrane proteins"/>
    <property type="match status" value="1"/>
</dbReference>
<feature type="transmembrane region" description="Helical" evidence="6">
    <location>
        <begin position="120"/>
        <end position="139"/>
    </location>
</feature>
<accession>J4HVV3</accession>
<feature type="transmembrane region" description="Helical" evidence="6">
    <location>
        <begin position="252"/>
        <end position="272"/>
    </location>
</feature>
<dbReference type="RefSeq" id="XP_012180445.1">
    <property type="nucleotide sequence ID" value="XM_012325055.1"/>
</dbReference>
<keyword evidence="2 6" id="KW-0812">Transmembrane</keyword>
<dbReference type="OrthoDB" id="100006at2759"/>
<proteinExistence type="predicted"/>
<dbReference type="PANTHER" id="PTHR23112">
    <property type="entry name" value="G PROTEIN-COUPLED RECEPTOR 157-RELATED"/>
    <property type="match status" value="1"/>
</dbReference>
<evidence type="ECO:0000256" key="5">
    <source>
        <dbReference type="SAM" id="MobiDB-lite"/>
    </source>
</evidence>
<evidence type="ECO:0000256" key="3">
    <source>
        <dbReference type="ARBA" id="ARBA00022989"/>
    </source>
</evidence>
<sequence length="528" mass="59286">MADVQVLFGGKDFIIEKVDYSSADATGVVVSIVISWFSGTAVVVLLAILAISAWNTRKSVNPHLFMRSHTAAYFVSMLWCDLNQSFGSILNIRWVNMKAVEYGHYCAFQGFIKQSADVSMSMWSLLIALHTFLVVFLRWNMPKWGFYGMFAFGWGMVLLMVTIGNAGYKKELGPFYGISGYWCWISNNYGAERITLDYMWMFLSAGLSFILYALVYLNMRGNVTTRGIHFRRHSVAANQVDSNATAIAKQMLIYPVAFTLLILPIAICRFLEWSNHPVSDAASSFSDSVFLLSGLVDVTLFAITRRVLPEHSVLPRSISLRRSFRRKKSDSEGDEPDLEKGDVPETDLEGNPINVELGDGVFKRPDSPDSEHEDNQVTIRVESVVIDRIYIQPNHTHEDSQAPPGLPPSIPQAHADEVEVQSPIRSPRRSMTALENEDSHRAYEAHHSALLHFHESARRSPTESSQYTEDDEDRSLPSPIHSPRTAPLPQYFGTPRSATFPVVRNSGSPRSVNFPMSGRLPPSNSPWR</sequence>
<keyword evidence="8" id="KW-1185">Reference proteome</keyword>
<dbReference type="AlphaFoldDB" id="J4HVV3"/>
<feature type="region of interest" description="Disordered" evidence="5">
    <location>
        <begin position="324"/>
        <end position="378"/>
    </location>
</feature>
<dbReference type="PANTHER" id="PTHR23112:SF37">
    <property type="entry name" value="G PROTEIN-COUPLED RECEPTOR GPR1"/>
    <property type="match status" value="1"/>
</dbReference>
<reference evidence="7 8" key="1">
    <citation type="journal article" date="2012" name="Appl. Environ. Microbiol.">
        <title>Short-read sequencing for genomic analysis of the brown rot fungus Fibroporia radiculosa.</title>
        <authorList>
            <person name="Tang J.D."/>
            <person name="Perkins A.D."/>
            <person name="Sonstegard T.S."/>
            <person name="Schroeder S.G."/>
            <person name="Burgess S.C."/>
            <person name="Diehl S.V."/>
        </authorList>
    </citation>
    <scope>NUCLEOTIDE SEQUENCE [LARGE SCALE GENOMIC DNA]</scope>
    <source>
        <strain evidence="7 8">TFFH 294</strain>
    </source>
</reference>
<name>J4HVV3_9APHY</name>
<dbReference type="HOGENOM" id="CLU_027149_4_0_1"/>
<feature type="transmembrane region" description="Helical" evidence="6">
    <location>
        <begin position="198"/>
        <end position="217"/>
    </location>
</feature>
<dbReference type="EMBL" id="HE797020">
    <property type="protein sequence ID" value="CCM01162.1"/>
    <property type="molecule type" value="Genomic_DNA"/>
</dbReference>
<evidence type="ECO:0000256" key="2">
    <source>
        <dbReference type="ARBA" id="ARBA00022692"/>
    </source>
</evidence>
<dbReference type="GO" id="GO:0007189">
    <property type="term" value="P:adenylate cyclase-activating G protein-coupled receptor signaling pathway"/>
    <property type="evidence" value="ECO:0007669"/>
    <property type="project" value="TreeGrafter"/>
</dbReference>
<dbReference type="GO" id="GO:0004930">
    <property type="term" value="F:G protein-coupled receptor activity"/>
    <property type="evidence" value="ECO:0007669"/>
    <property type="project" value="TreeGrafter"/>
</dbReference>
<dbReference type="GeneID" id="24096073"/>
<feature type="transmembrane region" description="Helical" evidence="6">
    <location>
        <begin position="146"/>
        <end position="168"/>
    </location>
</feature>
<evidence type="ECO:0000256" key="1">
    <source>
        <dbReference type="ARBA" id="ARBA00004141"/>
    </source>
</evidence>
<feature type="transmembrane region" description="Helical" evidence="6">
    <location>
        <begin position="71"/>
        <end position="92"/>
    </location>
</feature>
<evidence type="ECO:0000256" key="4">
    <source>
        <dbReference type="ARBA" id="ARBA00023136"/>
    </source>
</evidence>
<dbReference type="GO" id="GO:0005886">
    <property type="term" value="C:plasma membrane"/>
    <property type="evidence" value="ECO:0007669"/>
    <property type="project" value="TreeGrafter"/>
</dbReference>
<keyword evidence="3 6" id="KW-1133">Transmembrane helix</keyword>
<protein>
    <submittedName>
        <fullName evidence="7">Uncharacterized protein</fullName>
    </submittedName>
</protein>
<dbReference type="STRING" id="599839.J4HVV3"/>
<dbReference type="InParanoid" id="J4HVV3"/>
<feature type="region of interest" description="Disordered" evidence="5">
    <location>
        <begin position="395"/>
        <end position="528"/>
    </location>
</feature>
<organism evidence="7 8">
    <name type="scientific">Fibroporia radiculosa</name>
    <dbReference type="NCBI Taxonomy" id="599839"/>
    <lineage>
        <taxon>Eukaryota</taxon>
        <taxon>Fungi</taxon>
        <taxon>Dikarya</taxon>
        <taxon>Basidiomycota</taxon>
        <taxon>Agaricomycotina</taxon>
        <taxon>Agaricomycetes</taxon>
        <taxon>Polyporales</taxon>
        <taxon>Fibroporiaceae</taxon>
        <taxon>Fibroporia</taxon>
    </lineage>
</organism>
<comment type="subcellular location">
    <subcellularLocation>
        <location evidence="1">Membrane</location>
        <topology evidence="1">Multi-pass membrane protein</topology>
    </subcellularLocation>
</comment>